<reference evidence="3 4" key="1">
    <citation type="submission" date="2019-04" db="EMBL/GenBank/DDBJ databases">
        <title>Isolation and identification of Cellulomonas shaoxiangyii sp. Nov. isolated from feces of the Tibetan antelopes (Pantholops hodgsonii) in the Qinghai-Tibet plateau of China.</title>
        <authorList>
            <person name="Tian Z."/>
        </authorList>
    </citation>
    <scope>NUCLEOTIDE SEQUENCE [LARGE SCALE GENOMIC DNA]</scope>
    <source>
        <strain evidence="3 4">Z28</strain>
    </source>
</reference>
<dbReference type="SUPFAM" id="SSF51735">
    <property type="entry name" value="NAD(P)-binding Rossmann-fold domains"/>
    <property type="match status" value="1"/>
</dbReference>
<dbReference type="FunFam" id="3.40.50.720:FF:000084">
    <property type="entry name" value="Short-chain dehydrogenase reductase"/>
    <property type="match status" value="1"/>
</dbReference>
<dbReference type="InterPro" id="IPR036291">
    <property type="entry name" value="NAD(P)-bd_dom_sf"/>
</dbReference>
<dbReference type="Proteomes" id="UP000296469">
    <property type="component" value="Chromosome"/>
</dbReference>
<dbReference type="EMBL" id="CP039291">
    <property type="protein sequence ID" value="QCB92716.1"/>
    <property type="molecule type" value="Genomic_DNA"/>
</dbReference>
<dbReference type="KEGG" id="celz:E5225_03255"/>
<keyword evidence="4" id="KW-1185">Reference proteome</keyword>
<sequence length="255" mass="26671">MQGLGEGRVHLITGGAGGIGRATAEVLARAGGRVVITDVDEAAGVRVAEEVARETGGVTRFDPLDVADPDAVRSLADRLEEDGWPVHGLMANAGIAPSSPATDYSDELWRRTIGINLDGVFWCCRDFGRRMVERGAGTVVITSSIAGYGVVSPETHAAYGATKAAVGHLAELLGVEWASTGVRVNSVAPGYTATPILDRLREESPDTYQQWLARIPTGRLNTPAEIANATAFLMSDLASGITGAVLRVDGGYGAR</sequence>
<gene>
    <name evidence="3" type="ORF">E5225_03255</name>
</gene>
<proteinExistence type="inferred from homology"/>
<dbReference type="AlphaFoldDB" id="A0A4P7SHV4"/>
<evidence type="ECO:0000313" key="3">
    <source>
        <dbReference type="EMBL" id="QCB92716.1"/>
    </source>
</evidence>
<dbReference type="Gene3D" id="3.40.50.720">
    <property type="entry name" value="NAD(P)-binding Rossmann-like Domain"/>
    <property type="match status" value="1"/>
</dbReference>
<accession>A0A4P7SHV4</accession>
<dbReference type="GO" id="GO:0050664">
    <property type="term" value="F:oxidoreductase activity, acting on NAD(P)H, oxygen as acceptor"/>
    <property type="evidence" value="ECO:0007669"/>
    <property type="project" value="TreeGrafter"/>
</dbReference>
<comment type="similarity">
    <text evidence="1">Belongs to the short-chain dehydrogenases/reductases (SDR) family.</text>
</comment>
<dbReference type="PROSITE" id="PS00061">
    <property type="entry name" value="ADH_SHORT"/>
    <property type="match status" value="1"/>
</dbReference>
<keyword evidence="2" id="KW-0560">Oxidoreductase</keyword>
<dbReference type="InterPro" id="IPR002347">
    <property type="entry name" value="SDR_fam"/>
</dbReference>
<evidence type="ECO:0000256" key="2">
    <source>
        <dbReference type="ARBA" id="ARBA00023002"/>
    </source>
</evidence>
<organism evidence="3 4">
    <name type="scientific">Cellulomonas shaoxiangyii</name>
    <dbReference type="NCBI Taxonomy" id="2566013"/>
    <lineage>
        <taxon>Bacteria</taxon>
        <taxon>Bacillati</taxon>
        <taxon>Actinomycetota</taxon>
        <taxon>Actinomycetes</taxon>
        <taxon>Micrococcales</taxon>
        <taxon>Cellulomonadaceae</taxon>
        <taxon>Cellulomonas</taxon>
    </lineage>
</organism>
<dbReference type="InterPro" id="IPR020904">
    <property type="entry name" value="Sc_DH/Rdtase_CS"/>
</dbReference>
<dbReference type="RefSeq" id="WP_135972637.1">
    <property type="nucleotide sequence ID" value="NZ_CP039291.1"/>
</dbReference>
<dbReference type="PANTHER" id="PTHR43008:SF14">
    <property type="entry name" value="DEHYDROGENASE ARBD, PUTATIVE-RELATED"/>
    <property type="match status" value="1"/>
</dbReference>
<name>A0A4P7SHV4_9CELL</name>
<evidence type="ECO:0000256" key="1">
    <source>
        <dbReference type="ARBA" id="ARBA00006484"/>
    </source>
</evidence>
<dbReference type="Pfam" id="PF13561">
    <property type="entry name" value="adh_short_C2"/>
    <property type="match status" value="1"/>
</dbReference>
<evidence type="ECO:0000313" key="4">
    <source>
        <dbReference type="Proteomes" id="UP000296469"/>
    </source>
</evidence>
<protein>
    <submittedName>
        <fullName evidence="3">SDR family oxidoreductase</fullName>
    </submittedName>
</protein>
<dbReference type="PRINTS" id="PR00081">
    <property type="entry name" value="GDHRDH"/>
</dbReference>
<dbReference type="PANTHER" id="PTHR43008">
    <property type="entry name" value="BENZIL REDUCTASE"/>
    <property type="match status" value="1"/>
</dbReference>
<dbReference type="OrthoDB" id="286404at2"/>